<comment type="caution">
    <text evidence="2">The sequence shown here is derived from an EMBL/GenBank/DDBJ whole genome shotgun (WGS) entry which is preliminary data.</text>
</comment>
<protein>
    <recommendedName>
        <fullName evidence="4">MORN repeat-containing protein</fullName>
    </recommendedName>
</protein>
<accession>A0AAD1XFE9</accession>
<evidence type="ECO:0000313" key="2">
    <source>
        <dbReference type="EMBL" id="CAI2369702.1"/>
    </source>
</evidence>
<sequence length="205" mass="23623">MITPLTTVFLTDVKVVLPKCKRIQNKMRIDSMDGSIIDQADSGRFFYSRSEYEDTKEDSLESWMNDFPYKIPILESVNIKSGTKTYKFNEKYVGDLVDEVRHGFGKYFYGNGNVYEGQWEEGQKHGVGKLEYHKGGFYVGEWRAGLKSGQGKEVVNGEYIYTGTFKRDRFHGYGVLKHEIQGINEGMFKNGKFLKESEKAIKIED</sequence>
<dbReference type="SMART" id="SM00698">
    <property type="entry name" value="MORN"/>
    <property type="match status" value="4"/>
</dbReference>
<gene>
    <name evidence="2" type="ORF">ECRASSUSDP1_LOCUS11005</name>
</gene>
<dbReference type="Proteomes" id="UP001295684">
    <property type="component" value="Unassembled WGS sequence"/>
</dbReference>
<dbReference type="PANTHER" id="PTHR23084">
    <property type="entry name" value="PHOSPHATIDYLINOSITOL-4-PHOSPHATE 5-KINASE RELATED"/>
    <property type="match status" value="1"/>
</dbReference>
<dbReference type="EMBL" id="CAMPGE010010856">
    <property type="protein sequence ID" value="CAI2369702.1"/>
    <property type="molecule type" value="Genomic_DNA"/>
</dbReference>
<reference evidence="2" key="1">
    <citation type="submission" date="2023-07" db="EMBL/GenBank/DDBJ databases">
        <authorList>
            <consortium name="AG Swart"/>
            <person name="Singh M."/>
            <person name="Singh A."/>
            <person name="Seah K."/>
            <person name="Emmerich C."/>
        </authorList>
    </citation>
    <scope>NUCLEOTIDE SEQUENCE</scope>
    <source>
        <strain evidence="2">DP1</strain>
    </source>
</reference>
<evidence type="ECO:0008006" key="4">
    <source>
        <dbReference type="Google" id="ProtNLM"/>
    </source>
</evidence>
<organism evidence="2 3">
    <name type="scientific">Euplotes crassus</name>
    <dbReference type="NCBI Taxonomy" id="5936"/>
    <lineage>
        <taxon>Eukaryota</taxon>
        <taxon>Sar</taxon>
        <taxon>Alveolata</taxon>
        <taxon>Ciliophora</taxon>
        <taxon>Intramacronucleata</taxon>
        <taxon>Spirotrichea</taxon>
        <taxon>Hypotrichia</taxon>
        <taxon>Euplotida</taxon>
        <taxon>Euplotidae</taxon>
        <taxon>Moneuplotes</taxon>
    </lineage>
</organism>
<proteinExistence type="predicted"/>
<dbReference type="PANTHER" id="PTHR23084:SF263">
    <property type="entry name" value="MORN REPEAT-CONTAINING PROTEIN 1"/>
    <property type="match status" value="1"/>
</dbReference>
<dbReference type="Gene3D" id="2.20.110.10">
    <property type="entry name" value="Histone H3 K4-specific methyltransferase SET7/9 N-terminal domain"/>
    <property type="match status" value="2"/>
</dbReference>
<dbReference type="Pfam" id="PF02493">
    <property type="entry name" value="MORN"/>
    <property type="match status" value="4"/>
</dbReference>
<evidence type="ECO:0000256" key="1">
    <source>
        <dbReference type="ARBA" id="ARBA00022737"/>
    </source>
</evidence>
<dbReference type="AlphaFoldDB" id="A0AAD1XFE9"/>
<evidence type="ECO:0000313" key="3">
    <source>
        <dbReference type="Proteomes" id="UP001295684"/>
    </source>
</evidence>
<dbReference type="SUPFAM" id="SSF82185">
    <property type="entry name" value="Histone H3 K4-specific methyltransferase SET7/9 N-terminal domain"/>
    <property type="match status" value="1"/>
</dbReference>
<keyword evidence="1" id="KW-0677">Repeat</keyword>
<keyword evidence="3" id="KW-1185">Reference proteome</keyword>
<dbReference type="InterPro" id="IPR003409">
    <property type="entry name" value="MORN"/>
</dbReference>
<name>A0AAD1XFE9_EUPCR</name>